<organism evidence="1 2">
    <name type="scientific">Brucella grignonensis</name>
    <dbReference type="NCBI Taxonomy" id="94627"/>
    <lineage>
        <taxon>Bacteria</taxon>
        <taxon>Pseudomonadati</taxon>
        <taxon>Pseudomonadota</taxon>
        <taxon>Alphaproteobacteria</taxon>
        <taxon>Hyphomicrobiales</taxon>
        <taxon>Brucellaceae</taxon>
        <taxon>Brucella/Ochrobactrum group</taxon>
        <taxon>Brucella</taxon>
    </lineage>
</organism>
<comment type="caution">
    <text evidence="1">The sequence shown here is derived from an EMBL/GenBank/DDBJ whole genome shotgun (WGS) entry which is preliminary data.</text>
</comment>
<evidence type="ECO:0000313" key="1">
    <source>
        <dbReference type="EMBL" id="OYR07530.1"/>
    </source>
</evidence>
<accession>A0A256EYI6</accession>
<gene>
    <name evidence="1" type="ORF">CEV33_3650</name>
</gene>
<name>A0A256EYI6_9HYPH</name>
<dbReference type="AlphaFoldDB" id="A0A256EYI6"/>
<proteinExistence type="predicted"/>
<dbReference type="EMBL" id="NNRL01000169">
    <property type="protein sequence ID" value="OYR07530.1"/>
    <property type="molecule type" value="Genomic_DNA"/>
</dbReference>
<evidence type="ECO:0000313" key="2">
    <source>
        <dbReference type="Proteomes" id="UP000216478"/>
    </source>
</evidence>
<sequence length="71" mass="8026">MNAVDEQAVANLFGLIKNRHHGERTIVVIANDLDLIRAHFAEAAFLFRYGTQSFASDGPRAFLYRDDAPQY</sequence>
<keyword evidence="2" id="KW-1185">Reference proteome</keyword>
<dbReference type="Proteomes" id="UP000216478">
    <property type="component" value="Unassembled WGS sequence"/>
</dbReference>
<protein>
    <submittedName>
        <fullName evidence="1">Uncharacterized protein</fullName>
    </submittedName>
</protein>
<reference evidence="1 2" key="1">
    <citation type="submission" date="2017-07" db="EMBL/GenBank/DDBJ databases">
        <title>Phylogenetic study on the rhizospheric bacterium Ochrobactrum sp. A44.</title>
        <authorList>
            <person name="Krzyzanowska D.M."/>
            <person name="Ossowicki A."/>
            <person name="Rajewska M."/>
            <person name="Maciag T."/>
            <person name="Kaczynski Z."/>
            <person name="Czerwicka M."/>
            <person name="Jafra S."/>
        </authorList>
    </citation>
    <scope>NUCLEOTIDE SEQUENCE [LARGE SCALE GENOMIC DNA]</scope>
    <source>
        <strain evidence="1 2">OgA9a</strain>
    </source>
</reference>